<evidence type="ECO:0000256" key="6">
    <source>
        <dbReference type="ARBA" id="ARBA00034617"/>
    </source>
</evidence>
<proteinExistence type="predicted"/>
<dbReference type="GO" id="GO:0043138">
    <property type="term" value="F:3'-5' DNA helicase activity"/>
    <property type="evidence" value="ECO:0007669"/>
    <property type="project" value="UniProtKB-EC"/>
</dbReference>
<keyword evidence="1 9" id="KW-0547">Nucleotide-binding</keyword>
<reference evidence="13 14" key="1">
    <citation type="submission" date="2020-10" db="EMBL/GenBank/DDBJ databases">
        <title>Connecting structure to function with the recovery of over 1000 high-quality activated sludge metagenome-assembled genomes encoding full-length rRNA genes using long-read sequencing.</title>
        <authorList>
            <person name="Singleton C.M."/>
            <person name="Petriglieri F."/>
            <person name="Kristensen J.M."/>
            <person name="Kirkegaard R.H."/>
            <person name="Michaelsen T.Y."/>
            <person name="Andersen M.H."/>
            <person name="Karst S.M."/>
            <person name="Dueholm M.S."/>
            <person name="Nielsen P.H."/>
            <person name="Albertsen M."/>
        </authorList>
    </citation>
    <scope>NUCLEOTIDE SEQUENCE [LARGE SCALE GENOMIC DNA]</scope>
    <source>
        <strain evidence="13">Ega_18-Q3-R5-49_MAXAC.001</strain>
    </source>
</reference>
<dbReference type="Pfam" id="PF00580">
    <property type="entry name" value="UvrD-helicase"/>
    <property type="match status" value="1"/>
</dbReference>
<organism evidence="13 14">
    <name type="scientific">Candidatus Phosphoribacter hodrii</name>
    <dbReference type="NCBI Taxonomy" id="2953743"/>
    <lineage>
        <taxon>Bacteria</taxon>
        <taxon>Bacillati</taxon>
        <taxon>Actinomycetota</taxon>
        <taxon>Actinomycetes</taxon>
        <taxon>Micrococcales</taxon>
        <taxon>Dermatophilaceae</taxon>
        <taxon>Candidatus Phosphoribacter</taxon>
    </lineage>
</organism>
<dbReference type="Gene3D" id="1.10.486.10">
    <property type="entry name" value="PCRA, domain 4"/>
    <property type="match status" value="1"/>
</dbReference>
<dbReference type="InterPro" id="IPR014016">
    <property type="entry name" value="UvrD-like_ATP-bd"/>
</dbReference>
<dbReference type="Pfam" id="PF13361">
    <property type="entry name" value="UvrD_C"/>
    <property type="match status" value="2"/>
</dbReference>
<dbReference type="EC" id="5.6.2.4" evidence="7"/>
<feature type="binding site" evidence="9">
    <location>
        <begin position="40"/>
        <end position="47"/>
    </location>
    <ligand>
        <name>ATP</name>
        <dbReference type="ChEBI" id="CHEBI:30616"/>
    </ligand>
</feature>
<feature type="compositionally biased region" description="Low complexity" evidence="10">
    <location>
        <begin position="1038"/>
        <end position="1061"/>
    </location>
</feature>
<dbReference type="InterPro" id="IPR000212">
    <property type="entry name" value="DNA_helicase_UvrD/REP"/>
</dbReference>
<dbReference type="PROSITE" id="PS51198">
    <property type="entry name" value="UVRD_HELICASE_ATP_BIND"/>
    <property type="match status" value="1"/>
</dbReference>
<protein>
    <recommendedName>
        <fullName evidence="7">DNA 3'-5' helicase</fullName>
        <ecNumber evidence="7">5.6.2.4</ecNumber>
    </recommendedName>
</protein>
<dbReference type="AlphaFoldDB" id="A0A935IT21"/>
<feature type="domain" description="UvrD-like helicase C-terminal" evidence="12">
    <location>
        <begin position="357"/>
        <end position="688"/>
    </location>
</feature>
<keyword evidence="4 9" id="KW-0067">ATP-binding</keyword>
<dbReference type="GO" id="GO:0016787">
    <property type="term" value="F:hydrolase activity"/>
    <property type="evidence" value="ECO:0007669"/>
    <property type="project" value="UniProtKB-UniRule"/>
</dbReference>
<dbReference type="GO" id="GO:0000725">
    <property type="term" value="P:recombinational repair"/>
    <property type="evidence" value="ECO:0007669"/>
    <property type="project" value="TreeGrafter"/>
</dbReference>
<feature type="region of interest" description="Disordered" evidence="10">
    <location>
        <begin position="999"/>
        <end position="1061"/>
    </location>
</feature>
<dbReference type="InterPro" id="IPR027417">
    <property type="entry name" value="P-loop_NTPase"/>
</dbReference>
<dbReference type="GO" id="GO:0003677">
    <property type="term" value="F:DNA binding"/>
    <property type="evidence" value="ECO:0007669"/>
    <property type="project" value="InterPro"/>
</dbReference>
<keyword evidence="3 9" id="KW-0347">Helicase</keyword>
<evidence type="ECO:0000256" key="9">
    <source>
        <dbReference type="PROSITE-ProRule" id="PRU00560"/>
    </source>
</evidence>
<keyword evidence="5" id="KW-0413">Isomerase</keyword>
<dbReference type="EMBL" id="JADJIB010000006">
    <property type="protein sequence ID" value="MBK7274491.1"/>
    <property type="molecule type" value="Genomic_DNA"/>
</dbReference>
<gene>
    <name evidence="13" type="ORF">IPI13_15455</name>
</gene>
<evidence type="ECO:0000256" key="7">
    <source>
        <dbReference type="ARBA" id="ARBA00034808"/>
    </source>
</evidence>
<dbReference type="PROSITE" id="PS51217">
    <property type="entry name" value="UVRD_HELICASE_CTER"/>
    <property type="match status" value="1"/>
</dbReference>
<evidence type="ECO:0000256" key="4">
    <source>
        <dbReference type="ARBA" id="ARBA00022840"/>
    </source>
</evidence>
<sequence length="1061" mass="111646">MATVRHSAAEVARAAGLAHAPTPEQTAVIEAPLRPMLVVAGAGSGKTETMAARVVWLVANGLVAPDQVLGLTFTRKAAAELAERIDQRLRRLQAAGLWTPAPDEEGAEVLGGTPTVATYHSYAGRLVREHALRLGYEPDSRLLSEAAAWQYAAEVVSRYDGDMSEMGKAESTAIGAVVDLAGELAEHLVDTGTLREVLDRIVRAIDATPLAGTAKTLPADLATLRGTLRARRALLPVVDAFGSLKRSRDAVDFADQVALAARLAVGFPDIGAGERARFRVVLLDEFQDTSEAQLVLLRSLFAAGDSGVPVTAVGDPNQSIYGWRGASATTLTRFPAEFTDGSPTPVRQLATTWRNDASILKVANHLAAPLRASARVDVAPLAVRPDAGVGDVVVARVGTHVEEAAYLADWLAGATSRAGTTAAVLCRKRSQFGPVMEALDAAGVPYEVVGLGGLLLTPEILDLVSALRAIADPSRGDALMRLLTGPMCRLGAADLDGLHEWARFRQKVVKAESQGRLAIDLDPGHRDEDDGVEGPADALVDLAPEVLDEPSIVEALDDLPPEVWRGTEGQYVGAGALVRLKGLSTALRRLRRLGALPLPDLVGEAERALGLDVEVLSRPGYTPDTARAHLDAFADVAADFASSADRPTLIGFLAWLDAAVAQERGLERATLEPSAEAVQILTIHAAKGLEWDVVAVPGLVEGTFPAREGSPTPKHNGARWVVPDPTPGGWLVGLAGVPFALRGDRDGLPTLQVEGASDSKALSERVAAFRVEEGLRDLDEERRLAYVAVTRARRRLLLTASVWTNTQRHKVTSRFLREVVRARDELGVRVARWDAMPDPAAVGTNPVADETVRVLWPTPPDQSRLDDAQRAAAVVAMARRERAAAGATHAGTSDVGTIGGGSIGAGAIGAGPIGAGALGAVTGEGVAAYPRAALLAPRGGGADDPVCRGCRPAARRAGVGPETAPRSSKCRGTCQRRTSCALRRILSDSLASAADRCLPSPRLRPAVGRPSTHGWSSTTRGRPCSIPPSSPVPPTTIRAPTPSCRSSRRPSWPASGRGARR</sequence>
<feature type="compositionally biased region" description="Pro residues" evidence="10">
    <location>
        <begin position="1025"/>
        <end position="1034"/>
    </location>
</feature>
<dbReference type="InterPro" id="IPR014017">
    <property type="entry name" value="DNA_helicase_UvrD-like_C"/>
</dbReference>
<evidence type="ECO:0000256" key="1">
    <source>
        <dbReference type="ARBA" id="ARBA00022741"/>
    </source>
</evidence>
<dbReference type="GO" id="GO:0033202">
    <property type="term" value="C:DNA helicase complex"/>
    <property type="evidence" value="ECO:0007669"/>
    <property type="project" value="TreeGrafter"/>
</dbReference>
<evidence type="ECO:0000256" key="2">
    <source>
        <dbReference type="ARBA" id="ARBA00022801"/>
    </source>
</evidence>
<accession>A0A935IT21</accession>
<comment type="catalytic activity">
    <reaction evidence="8">
        <text>ATP + H2O = ADP + phosphate + H(+)</text>
        <dbReference type="Rhea" id="RHEA:13065"/>
        <dbReference type="ChEBI" id="CHEBI:15377"/>
        <dbReference type="ChEBI" id="CHEBI:15378"/>
        <dbReference type="ChEBI" id="CHEBI:30616"/>
        <dbReference type="ChEBI" id="CHEBI:43474"/>
        <dbReference type="ChEBI" id="CHEBI:456216"/>
        <dbReference type="EC" id="5.6.2.4"/>
    </reaction>
</comment>
<evidence type="ECO:0000313" key="14">
    <source>
        <dbReference type="Proteomes" id="UP000726105"/>
    </source>
</evidence>
<dbReference type="Proteomes" id="UP000726105">
    <property type="component" value="Unassembled WGS sequence"/>
</dbReference>
<evidence type="ECO:0000259" key="11">
    <source>
        <dbReference type="PROSITE" id="PS51198"/>
    </source>
</evidence>
<dbReference type="GO" id="GO:0005829">
    <property type="term" value="C:cytosol"/>
    <property type="evidence" value="ECO:0007669"/>
    <property type="project" value="TreeGrafter"/>
</dbReference>
<name>A0A935IT21_9MICO</name>
<dbReference type="Gene3D" id="3.40.50.300">
    <property type="entry name" value="P-loop containing nucleotide triphosphate hydrolases"/>
    <property type="match status" value="4"/>
</dbReference>
<dbReference type="PANTHER" id="PTHR11070">
    <property type="entry name" value="UVRD / RECB / PCRA DNA HELICASE FAMILY MEMBER"/>
    <property type="match status" value="1"/>
</dbReference>
<evidence type="ECO:0000313" key="13">
    <source>
        <dbReference type="EMBL" id="MBK7274491.1"/>
    </source>
</evidence>
<evidence type="ECO:0000256" key="5">
    <source>
        <dbReference type="ARBA" id="ARBA00023235"/>
    </source>
</evidence>
<keyword evidence="2 9" id="KW-0378">Hydrolase</keyword>
<dbReference type="CDD" id="cd17932">
    <property type="entry name" value="DEXQc_UvrD"/>
    <property type="match status" value="1"/>
</dbReference>
<dbReference type="PANTHER" id="PTHR11070:SF55">
    <property type="entry name" value="DNA 3'-5' HELICASE"/>
    <property type="match status" value="1"/>
</dbReference>
<feature type="domain" description="UvrD-like helicase ATP-binding" evidence="11">
    <location>
        <begin position="19"/>
        <end position="356"/>
    </location>
</feature>
<evidence type="ECO:0000256" key="3">
    <source>
        <dbReference type="ARBA" id="ARBA00022806"/>
    </source>
</evidence>
<dbReference type="SUPFAM" id="SSF52540">
    <property type="entry name" value="P-loop containing nucleoside triphosphate hydrolases"/>
    <property type="match status" value="1"/>
</dbReference>
<evidence type="ECO:0000256" key="8">
    <source>
        <dbReference type="ARBA" id="ARBA00048988"/>
    </source>
</evidence>
<comment type="caution">
    <text evidence="13">The sequence shown here is derived from an EMBL/GenBank/DDBJ whole genome shotgun (WGS) entry which is preliminary data.</text>
</comment>
<evidence type="ECO:0000256" key="10">
    <source>
        <dbReference type="SAM" id="MobiDB-lite"/>
    </source>
</evidence>
<comment type="catalytic activity">
    <reaction evidence="6">
        <text>Couples ATP hydrolysis with the unwinding of duplex DNA by translocating in the 3'-5' direction.</text>
        <dbReference type="EC" id="5.6.2.4"/>
    </reaction>
</comment>
<evidence type="ECO:0000259" key="12">
    <source>
        <dbReference type="PROSITE" id="PS51217"/>
    </source>
</evidence>
<dbReference type="GO" id="GO:0005524">
    <property type="term" value="F:ATP binding"/>
    <property type="evidence" value="ECO:0007669"/>
    <property type="project" value="UniProtKB-UniRule"/>
</dbReference>